<reference evidence="5 6" key="1">
    <citation type="submission" date="2024-06" db="EMBL/GenBank/DDBJ databases">
        <title>Genomic Encyclopedia of Type Strains, Phase IV (KMG-IV): sequencing the most valuable type-strain genomes for metagenomic binning, comparative biology and taxonomic classification.</title>
        <authorList>
            <person name="Goeker M."/>
        </authorList>
    </citation>
    <scope>NUCLEOTIDE SEQUENCE [LARGE SCALE GENOMIC DNA]</scope>
    <source>
        <strain evidence="5 6">DSM 15349</strain>
    </source>
</reference>
<comment type="caution">
    <text evidence="5">The sequence shown here is derived from an EMBL/GenBank/DDBJ whole genome shotgun (WGS) entry which is preliminary data.</text>
</comment>
<proteinExistence type="predicted"/>
<dbReference type="EC" id="1.2.4.1" evidence="5"/>
<dbReference type="PANTHER" id="PTHR11516:SF60">
    <property type="entry name" value="PYRUVATE DEHYDROGENASE E1 COMPONENT SUBUNIT ALPHA"/>
    <property type="match status" value="1"/>
</dbReference>
<dbReference type="Gene3D" id="3.40.50.970">
    <property type="match status" value="1"/>
</dbReference>
<organism evidence="5 6">
    <name type="scientific">Streptococcus gallinaceus</name>
    <dbReference type="NCBI Taxonomy" id="165758"/>
    <lineage>
        <taxon>Bacteria</taxon>
        <taxon>Bacillati</taxon>
        <taxon>Bacillota</taxon>
        <taxon>Bacilli</taxon>
        <taxon>Lactobacillales</taxon>
        <taxon>Streptococcaceae</taxon>
        <taxon>Streptococcus</taxon>
    </lineage>
</organism>
<dbReference type="InterPro" id="IPR001017">
    <property type="entry name" value="DH_E1"/>
</dbReference>
<dbReference type="EMBL" id="JBEPMK010000008">
    <property type="protein sequence ID" value="MET3645237.1"/>
    <property type="molecule type" value="Genomic_DNA"/>
</dbReference>
<name>A0ABV2JNI1_9STRE</name>
<gene>
    <name evidence="5" type="ORF">ABID27_001886</name>
</gene>
<accession>A0ABV2JNI1</accession>
<evidence type="ECO:0000256" key="2">
    <source>
        <dbReference type="ARBA" id="ARBA00023002"/>
    </source>
</evidence>
<keyword evidence="3" id="KW-0786">Thiamine pyrophosphate</keyword>
<dbReference type="Pfam" id="PF00676">
    <property type="entry name" value="E1_dh"/>
    <property type="match status" value="1"/>
</dbReference>
<evidence type="ECO:0000313" key="6">
    <source>
        <dbReference type="Proteomes" id="UP001549055"/>
    </source>
</evidence>
<comment type="cofactor">
    <cofactor evidence="1">
        <name>thiamine diphosphate</name>
        <dbReference type="ChEBI" id="CHEBI:58937"/>
    </cofactor>
</comment>
<dbReference type="GO" id="GO:0004739">
    <property type="term" value="F:pyruvate dehydrogenase (acetyl-transferring) activity"/>
    <property type="evidence" value="ECO:0007669"/>
    <property type="project" value="UniProtKB-EC"/>
</dbReference>
<evidence type="ECO:0000313" key="5">
    <source>
        <dbReference type="EMBL" id="MET3645237.1"/>
    </source>
</evidence>
<dbReference type="RefSeq" id="WP_253366102.1">
    <property type="nucleotide sequence ID" value="NZ_JALJXU010000009.1"/>
</dbReference>
<keyword evidence="5" id="KW-0670">Pyruvate</keyword>
<dbReference type="CDD" id="cd02000">
    <property type="entry name" value="TPP_E1_PDC_ADC_BCADC"/>
    <property type="match status" value="1"/>
</dbReference>
<protein>
    <submittedName>
        <fullName evidence="5">Pyruvate dehydrogenase E1 component alpha subunit</fullName>
        <ecNumber evidence="5">1.2.4.1</ecNumber>
    </submittedName>
</protein>
<feature type="domain" description="Dehydrogenase E1 component" evidence="4">
    <location>
        <begin position="15"/>
        <end position="312"/>
    </location>
</feature>
<sequence length="322" mass="35084">MVSISKEQHLDMFLKMQQIRDVDMKLNKLVRRGFVQGMTHFSVGEEAASVGAIADLTDQDIIFSNHRGHGQTIAKGIDINAMMAELAGKATGSSKGRGGSMHLANLEKGNYGTNGIVGGGYALAVGAALTQQYTGTNNIVIAFSGDSATNEGSFHESVNLAAVWNLPVIFFIINNRYGISTDISYSTKIPHLYTRADAYGIPGHYVEDGNDVVAVYEKMHEVIEYVRAGNGPAIVEVESYRWFGHSTADAGVYRTKEEVDSWKAKDPLKKYRAYLTENKIVTAAELDAIEAQVAEEVEASVKFAQESPDPDISVAYEDVFVD</sequence>
<dbReference type="Proteomes" id="UP001549055">
    <property type="component" value="Unassembled WGS sequence"/>
</dbReference>
<keyword evidence="6" id="KW-1185">Reference proteome</keyword>
<dbReference type="InterPro" id="IPR029061">
    <property type="entry name" value="THDP-binding"/>
</dbReference>
<evidence type="ECO:0000256" key="3">
    <source>
        <dbReference type="ARBA" id="ARBA00023052"/>
    </source>
</evidence>
<dbReference type="InterPro" id="IPR050642">
    <property type="entry name" value="PDH_E1_Alpha_Subunit"/>
</dbReference>
<dbReference type="SUPFAM" id="SSF52518">
    <property type="entry name" value="Thiamin diphosphate-binding fold (THDP-binding)"/>
    <property type="match status" value="1"/>
</dbReference>
<evidence type="ECO:0000259" key="4">
    <source>
        <dbReference type="Pfam" id="PF00676"/>
    </source>
</evidence>
<keyword evidence="2 5" id="KW-0560">Oxidoreductase</keyword>
<evidence type="ECO:0000256" key="1">
    <source>
        <dbReference type="ARBA" id="ARBA00001964"/>
    </source>
</evidence>
<dbReference type="PANTHER" id="PTHR11516">
    <property type="entry name" value="PYRUVATE DEHYDROGENASE E1 COMPONENT, ALPHA SUBUNIT BACTERIAL AND ORGANELLAR"/>
    <property type="match status" value="1"/>
</dbReference>